<keyword evidence="1" id="KW-0472">Membrane</keyword>
<protein>
    <submittedName>
        <fullName evidence="2">Uncharacterized protein</fullName>
    </submittedName>
</protein>
<proteinExistence type="predicted"/>
<name>A0A381TE95_9ZZZZ</name>
<organism evidence="2">
    <name type="scientific">marine metagenome</name>
    <dbReference type="NCBI Taxonomy" id="408172"/>
    <lineage>
        <taxon>unclassified sequences</taxon>
        <taxon>metagenomes</taxon>
        <taxon>ecological metagenomes</taxon>
    </lineage>
</organism>
<keyword evidence="1" id="KW-1133">Transmembrane helix</keyword>
<dbReference type="AlphaFoldDB" id="A0A381TE95"/>
<evidence type="ECO:0000313" key="2">
    <source>
        <dbReference type="EMBL" id="SVA13831.1"/>
    </source>
</evidence>
<keyword evidence="1" id="KW-0812">Transmembrane</keyword>
<gene>
    <name evidence="2" type="ORF">METZ01_LOCUS66685</name>
</gene>
<feature type="transmembrane region" description="Helical" evidence="1">
    <location>
        <begin position="7"/>
        <end position="27"/>
    </location>
</feature>
<dbReference type="EMBL" id="UINC01004370">
    <property type="protein sequence ID" value="SVA13831.1"/>
    <property type="molecule type" value="Genomic_DNA"/>
</dbReference>
<accession>A0A381TE95</accession>
<sequence length="275" mass="31669">MMKLQKLYPLLTLVFFLATCVLLYLQYISAPEISPIPKTAEIELKITPQSPEIAVEKPKITDEEIQRLLDVENEQKELILLFERVSADLKDASSSKKVLAQLMLGRSTLRDFGKRFLNYKLFRKSGGFLRYMRLKTKAYLSDGKLGVNPSGIKQKDLAKFRKEITSWLMLRNNEEIEAVARFLSFFFAETLYDIPMTMLASRMTPELEEIDFSTPVLLEKVLTTPSRDANGEMNEKKPTAVTKYSMAQQFFFRRGPKISEKAVVFLKAYLSYTDL</sequence>
<evidence type="ECO:0000256" key="1">
    <source>
        <dbReference type="SAM" id="Phobius"/>
    </source>
</evidence>
<reference evidence="2" key="1">
    <citation type="submission" date="2018-05" db="EMBL/GenBank/DDBJ databases">
        <authorList>
            <person name="Lanie J.A."/>
            <person name="Ng W.-L."/>
            <person name="Kazmierczak K.M."/>
            <person name="Andrzejewski T.M."/>
            <person name="Davidsen T.M."/>
            <person name="Wayne K.J."/>
            <person name="Tettelin H."/>
            <person name="Glass J.I."/>
            <person name="Rusch D."/>
            <person name="Podicherti R."/>
            <person name="Tsui H.-C.T."/>
            <person name="Winkler M.E."/>
        </authorList>
    </citation>
    <scope>NUCLEOTIDE SEQUENCE</scope>
</reference>